<sequence length="364" mass="42333">PSPKHMISDETVRTIRKLVPEDVMHAIFTKYFNKVKVSIADMIKNKDYDSQNYRKTLGGDGQELRATYREGSFSRKKKGGHGVSIYDSDSQEVVGFKTVHRKNQEVQAFIDILDKITIDEDAIFYADALNLRDILISYLDFRNIDWFFPVKENNGNKDLRDVIVKAFNDNSDNSEVFSHESLEKISGRIEETSIKMMSADVLSEEIRSQYGKAATIVIVTRKTSKYCARNTNPDEQPRPTTTQRYYISSLKPTHENFRQLVHSIGVRWYFETHHNTLDSFFLQDKQALCDKDNINVTVAKNKILYNVTSYARQRLSQEGFRRTKFRTESSEKRKPLSFKMTRQALASDIYLAFKIITDYFIEEL</sequence>
<dbReference type="GO" id="GO:0006313">
    <property type="term" value="P:DNA transposition"/>
    <property type="evidence" value="ECO:0007669"/>
    <property type="project" value="InterPro"/>
</dbReference>
<gene>
    <name evidence="2" type="ORF">SAMN04487865_10681</name>
</gene>
<dbReference type="InterPro" id="IPR047647">
    <property type="entry name" value="ISAs1_transpos"/>
</dbReference>
<dbReference type="OrthoDB" id="5892361at2"/>
<feature type="non-terminal residue" evidence="2">
    <location>
        <position position="1"/>
    </location>
</feature>
<reference evidence="2 3" key="1">
    <citation type="submission" date="2016-10" db="EMBL/GenBank/DDBJ databases">
        <authorList>
            <person name="Varghese N."/>
            <person name="Submissions S."/>
        </authorList>
    </citation>
    <scope>NUCLEOTIDE SEQUENCE [LARGE SCALE GENOMIC DNA]</scope>
    <source>
        <strain evidence="2 3">22B</strain>
    </source>
</reference>
<dbReference type="Pfam" id="PF01609">
    <property type="entry name" value="DDE_Tnp_1"/>
    <property type="match status" value="1"/>
</dbReference>
<dbReference type="Proteomes" id="UP000243374">
    <property type="component" value="Unassembled WGS sequence"/>
</dbReference>
<keyword evidence="3" id="KW-1185">Reference proteome</keyword>
<dbReference type="RefSeq" id="WP_143075453.1">
    <property type="nucleotide sequence ID" value="NZ_FOSF01000068.1"/>
</dbReference>
<proteinExistence type="predicted"/>
<dbReference type="EMBL" id="FOSF01000068">
    <property type="protein sequence ID" value="SFK39998.1"/>
    <property type="molecule type" value="Genomic_DNA"/>
</dbReference>
<evidence type="ECO:0000313" key="2">
    <source>
        <dbReference type="EMBL" id="SFK39998.1"/>
    </source>
</evidence>
<dbReference type="GO" id="GO:0004803">
    <property type="term" value="F:transposase activity"/>
    <property type="evidence" value="ECO:0007669"/>
    <property type="project" value="InterPro"/>
</dbReference>
<dbReference type="NCBIfam" id="NF033564">
    <property type="entry name" value="transpos_ISAs1"/>
    <property type="match status" value="1"/>
</dbReference>
<dbReference type="InterPro" id="IPR051698">
    <property type="entry name" value="Transposase_11-like"/>
</dbReference>
<name>A0A662ZDU7_9GAMM</name>
<dbReference type="PANTHER" id="PTHR30298">
    <property type="entry name" value="H REPEAT-ASSOCIATED PREDICTED TRANSPOSASE"/>
    <property type="match status" value="1"/>
</dbReference>
<evidence type="ECO:0000313" key="3">
    <source>
        <dbReference type="Proteomes" id="UP000243374"/>
    </source>
</evidence>
<protein>
    <submittedName>
        <fullName evidence="2">Transposase DDE domain-containing protein</fullName>
    </submittedName>
</protein>
<evidence type="ECO:0000259" key="1">
    <source>
        <dbReference type="Pfam" id="PF01609"/>
    </source>
</evidence>
<dbReference type="GO" id="GO:0003677">
    <property type="term" value="F:DNA binding"/>
    <property type="evidence" value="ECO:0007669"/>
    <property type="project" value="InterPro"/>
</dbReference>
<accession>A0A662ZDU7</accession>
<organism evidence="2 3">
    <name type="scientific">Succinivibrio dextrinosolvens</name>
    <dbReference type="NCBI Taxonomy" id="83771"/>
    <lineage>
        <taxon>Bacteria</taxon>
        <taxon>Pseudomonadati</taxon>
        <taxon>Pseudomonadota</taxon>
        <taxon>Gammaproteobacteria</taxon>
        <taxon>Aeromonadales</taxon>
        <taxon>Succinivibrionaceae</taxon>
        <taxon>Succinivibrio</taxon>
    </lineage>
</organism>
<dbReference type="PANTHER" id="PTHR30298:SF0">
    <property type="entry name" value="PROTEIN YBFL-RELATED"/>
    <property type="match status" value="1"/>
</dbReference>
<feature type="domain" description="Transposase IS4-like" evidence="1">
    <location>
        <begin position="63"/>
        <end position="279"/>
    </location>
</feature>
<dbReference type="AlphaFoldDB" id="A0A662ZDU7"/>
<dbReference type="InterPro" id="IPR002559">
    <property type="entry name" value="Transposase_11"/>
</dbReference>